<protein>
    <recommendedName>
        <fullName evidence="11">Phosphoglucosamine mutase</fullName>
    </recommendedName>
</protein>
<feature type="domain" description="Alpha-D-phosphohexomutase alpha/beta/alpha" evidence="8">
    <location>
        <begin position="159"/>
        <end position="256"/>
    </location>
</feature>
<dbReference type="InterPro" id="IPR005846">
    <property type="entry name" value="A-D-PHexomutase_a/b/a-III"/>
</dbReference>
<dbReference type="Pfam" id="PF02880">
    <property type="entry name" value="PGM_PMM_III"/>
    <property type="match status" value="1"/>
</dbReference>
<dbReference type="InterPro" id="IPR005841">
    <property type="entry name" value="Alpha-D-phosphohexomutase_SF"/>
</dbReference>
<keyword evidence="5" id="KW-0460">Magnesium</keyword>
<dbReference type="EMBL" id="BART01000559">
    <property type="protein sequence ID" value="GAG73511.1"/>
    <property type="molecule type" value="Genomic_DNA"/>
</dbReference>
<dbReference type="CDD" id="cd05802">
    <property type="entry name" value="GlmM"/>
    <property type="match status" value="1"/>
</dbReference>
<dbReference type="FunFam" id="3.40.120.10:FF:000001">
    <property type="entry name" value="Phosphoglucosamine mutase"/>
    <property type="match status" value="1"/>
</dbReference>
<comment type="cofactor">
    <cofactor evidence="1">
        <name>Mg(2+)</name>
        <dbReference type="ChEBI" id="CHEBI:18420"/>
    </cofactor>
</comment>
<dbReference type="InterPro" id="IPR050060">
    <property type="entry name" value="Phosphoglucosamine_mutase"/>
</dbReference>
<dbReference type="Pfam" id="PF02878">
    <property type="entry name" value="PGM_PMM_I"/>
    <property type="match status" value="1"/>
</dbReference>
<evidence type="ECO:0000256" key="3">
    <source>
        <dbReference type="ARBA" id="ARBA00022553"/>
    </source>
</evidence>
<dbReference type="AlphaFoldDB" id="X1BN30"/>
<organism evidence="10">
    <name type="scientific">marine sediment metagenome</name>
    <dbReference type="NCBI Taxonomy" id="412755"/>
    <lineage>
        <taxon>unclassified sequences</taxon>
        <taxon>metagenomes</taxon>
        <taxon>ecological metagenomes</taxon>
    </lineage>
</organism>
<evidence type="ECO:0000256" key="2">
    <source>
        <dbReference type="ARBA" id="ARBA00010231"/>
    </source>
</evidence>
<evidence type="ECO:0000256" key="1">
    <source>
        <dbReference type="ARBA" id="ARBA00001946"/>
    </source>
</evidence>
<dbReference type="InterPro" id="IPR016055">
    <property type="entry name" value="A-D-PHexomutase_a/b/a-I/II/III"/>
</dbReference>
<evidence type="ECO:0000256" key="6">
    <source>
        <dbReference type="ARBA" id="ARBA00023235"/>
    </source>
</evidence>
<comment type="similarity">
    <text evidence="2">Belongs to the phosphohexose mutase family.</text>
</comment>
<evidence type="ECO:0000256" key="4">
    <source>
        <dbReference type="ARBA" id="ARBA00022723"/>
    </source>
</evidence>
<evidence type="ECO:0000313" key="10">
    <source>
        <dbReference type="EMBL" id="GAG73511.1"/>
    </source>
</evidence>
<proteinExistence type="inferred from homology"/>
<dbReference type="InterPro" id="IPR006352">
    <property type="entry name" value="GlmM_bact"/>
</dbReference>
<feature type="domain" description="Alpha-D-phosphohexomutase alpha/beta/alpha" evidence="9">
    <location>
        <begin position="261"/>
        <end position="335"/>
    </location>
</feature>
<name>X1BN30_9ZZZZ</name>
<dbReference type="InterPro" id="IPR005845">
    <property type="entry name" value="A-D-PHexomutase_a/b/a-II"/>
</dbReference>
<evidence type="ECO:0000259" key="7">
    <source>
        <dbReference type="Pfam" id="PF02878"/>
    </source>
</evidence>
<sequence length="338" mass="36480">MGKLFGTDGIRGVANQYPITPDIVMQIGQATAYILKKEGHRSRIVIGKDTRLSGYMIESTLVSGICSMGADAILVGPVPTPGIAFLTTNLDADAGIVISASHNPYQDNGIKIFSNNGYKLTDEEELKIEELILSKKLPSLLTSAENLGRAFREEDASGRYIVFLKHSFPRNLNLEGIKIVLDCANGATYKVAPTLFKEMRAKIITLNVSPDGQNINLDCGSLYPGNLAKEVVDTKADIGLAFDGDGDRLIAVDEKGNIVSGDKIIAICAKKLKEEGMLKNNTVVTTIMSNLGLSVAFKKMGIKNVATKVGDRYVLEEMIKHDSVIGGEDSGHIIFVFV</sequence>
<dbReference type="GO" id="GO:0000287">
    <property type="term" value="F:magnesium ion binding"/>
    <property type="evidence" value="ECO:0007669"/>
    <property type="project" value="InterPro"/>
</dbReference>
<accession>X1BN30</accession>
<dbReference type="InterPro" id="IPR016066">
    <property type="entry name" value="A-D-PHexomutase_CS"/>
</dbReference>
<dbReference type="PROSITE" id="PS00710">
    <property type="entry name" value="PGM_PMM"/>
    <property type="match status" value="1"/>
</dbReference>
<dbReference type="GO" id="GO:0009252">
    <property type="term" value="P:peptidoglycan biosynthetic process"/>
    <property type="evidence" value="ECO:0007669"/>
    <property type="project" value="TreeGrafter"/>
</dbReference>
<evidence type="ECO:0000259" key="9">
    <source>
        <dbReference type="Pfam" id="PF02880"/>
    </source>
</evidence>
<comment type="caution">
    <text evidence="10">The sequence shown here is derived from an EMBL/GenBank/DDBJ whole genome shotgun (WGS) entry which is preliminary data.</text>
</comment>
<dbReference type="Pfam" id="PF02879">
    <property type="entry name" value="PGM_PMM_II"/>
    <property type="match status" value="1"/>
</dbReference>
<reference evidence="10" key="1">
    <citation type="journal article" date="2014" name="Front. Microbiol.">
        <title>High frequency of phylogenetically diverse reductive dehalogenase-homologous genes in deep subseafloor sedimentary metagenomes.</title>
        <authorList>
            <person name="Kawai M."/>
            <person name="Futagami T."/>
            <person name="Toyoda A."/>
            <person name="Takaki Y."/>
            <person name="Nishi S."/>
            <person name="Hori S."/>
            <person name="Arai W."/>
            <person name="Tsubouchi T."/>
            <person name="Morono Y."/>
            <person name="Uchiyama I."/>
            <person name="Ito T."/>
            <person name="Fujiyama A."/>
            <person name="Inagaki F."/>
            <person name="Takami H."/>
        </authorList>
    </citation>
    <scope>NUCLEOTIDE SEQUENCE</scope>
    <source>
        <strain evidence="10">Expedition CK06-06</strain>
    </source>
</reference>
<dbReference type="PRINTS" id="PR00509">
    <property type="entry name" value="PGMPMM"/>
</dbReference>
<dbReference type="GO" id="GO:0008966">
    <property type="term" value="F:phosphoglucosamine mutase activity"/>
    <property type="evidence" value="ECO:0007669"/>
    <property type="project" value="InterPro"/>
</dbReference>
<dbReference type="PANTHER" id="PTHR42946:SF1">
    <property type="entry name" value="PHOSPHOGLUCOMUTASE (ALPHA-D-GLUCOSE-1,6-BISPHOSPHATE-DEPENDENT)"/>
    <property type="match status" value="1"/>
</dbReference>
<gene>
    <name evidence="10" type="ORF">S01H4_02540</name>
</gene>
<evidence type="ECO:0008006" key="11">
    <source>
        <dbReference type="Google" id="ProtNLM"/>
    </source>
</evidence>
<dbReference type="GO" id="GO:0005829">
    <property type="term" value="C:cytosol"/>
    <property type="evidence" value="ECO:0007669"/>
    <property type="project" value="TreeGrafter"/>
</dbReference>
<dbReference type="PANTHER" id="PTHR42946">
    <property type="entry name" value="PHOSPHOHEXOSE MUTASE"/>
    <property type="match status" value="1"/>
</dbReference>
<dbReference type="Gene3D" id="3.40.120.10">
    <property type="entry name" value="Alpha-D-Glucose-1,6-Bisphosphate, subunit A, domain 3"/>
    <property type="match status" value="3"/>
</dbReference>
<dbReference type="SUPFAM" id="SSF53738">
    <property type="entry name" value="Phosphoglucomutase, first 3 domains"/>
    <property type="match status" value="3"/>
</dbReference>
<dbReference type="InterPro" id="IPR005844">
    <property type="entry name" value="A-D-PHexomutase_a/b/a-I"/>
</dbReference>
<dbReference type="GO" id="GO:0005975">
    <property type="term" value="P:carbohydrate metabolic process"/>
    <property type="evidence" value="ECO:0007669"/>
    <property type="project" value="InterPro"/>
</dbReference>
<evidence type="ECO:0000256" key="5">
    <source>
        <dbReference type="ARBA" id="ARBA00022842"/>
    </source>
</evidence>
<dbReference type="NCBIfam" id="TIGR01455">
    <property type="entry name" value="glmM"/>
    <property type="match status" value="1"/>
</dbReference>
<keyword evidence="4" id="KW-0479">Metal-binding</keyword>
<evidence type="ECO:0000259" key="8">
    <source>
        <dbReference type="Pfam" id="PF02879"/>
    </source>
</evidence>
<dbReference type="GO" id="GO:0004615">
    <property type="term" value="F:phosphomannomutase activity"/>
    <property type="evidence" value="ECO:0007669"/>
    <property type="project" value="TreeGrafter"/>
</dbReference>
<keyword evidence="3" id="KW-0597">Phosphoprotein</keyword>
<feature type="domain" description="Alpha-D-phosphohexomutase alpha/beta/alpha" evidence="7">
    <location>
        <begin position="3"/>
        <end position="135"/>
    </location>
</feature>
<dbReference type="FunFam" id="3.40.120.10:FF:000003">
    <property type="entry name" value="Phosphoglucosamine mutase"/>
    <property type="match status" value="1"/>
</dbReference>
<keyword evidence="6" id="KW-0413">Isomerase</keyword>
<dbReference type="GO" id="GO:0006048">
    <property type="term" value="P:UDP-N-acetylglucosamine biosynthetic process"/>
    <property type="evidence" value="ECO:0007669"/>
    <property type="project" value="TreeGrafter"/>
</dbReference>